<dbReference type="STRING" id="1802627.A3A70_01845"/>
<organism evidence="2 3">
    <name type="scientific">candidate division WWE3 bacterium RIFCSPLOWO2_01_FULL_42_11</name>
    <dbReference type="NCBI Taxonomy" id="1802627"/>
    <lineage>
        <taxon>Bacteria</taxon>
        <taxon>Katanobacteria</taxon>
    </lineage>
</organism>
<evidence type="ECO:0000313" key="3">
    <source>
        <dbReference type="Proteomes" id="UP000178964"/>
    </source>
</evidence>
<feature type="domain" description="PA14" evidence="1">
    <location>
        <begin position="298"/>
        <end position="452"/>
    </location>
</feature>
<evidence type="ECO:0000313" key="2">
    <source>
        <dbReference type="EMBL" id="OGC59001.1"/>
    </source>
</evidence>
<protein>
    <recommendedName>
        <fullName evidence="1">PA14 domain-containing protein</fullName>
    </recommendedName>
</protein>
<dbReference type="InterPro" id="IPR037524">
    <property type="entry name" value="PA14/GLEYA"/>
</dbReference>
<gene>
    <name evidence="2" type="ORF">A3A70_01845</name>
</gene>
<name>A0A1F4VP95_UNCKA</name>
<dbReference type="Pfam" id="PF13385">
    <property type="entry name" value="Laminin_G_3"/>
    <property type="match status" value="1"/>
</dbReference>
<evidence type="ECO:0000259" key="1">
    <source>
        <dbReference type="PROSITE" id="PS51820"/>
    </source>
</evidence>
<sequence length="452" mass="50754">MIVLAALPVSLVALQTQQVFRNQAAAPKSPKTAVVVPLNPLPEVFSYHAVITDGSGNFFEQVPKSTSQSLKIDGPMTIEAWINFSPNPATTNLYGAKRLVSYKYEPVSSKDLAIDYSYTLDVTKYFQGSPGRGTTQIQWNKEDLVTNFDYKFDIYKNDVPDFEPNRWYHIASTFDGNKIIVYLNGEDTKLTEYPKYKIKRLNEILEPGSESKPLSIGMNERTSGFDLKIDEVRISKGVRNVAENFKAGIYNSPFRADSETVGLWHFDQNPQDSSSNRNNLLARGNVKYESSNSNEVAVTLNPWKVEYYNNSSFRKESNGKPFKTENLLFSGTSGNQIEGIMARFGTNAPISGMQKDNFSIRYTKNIKFQPGTYKFTAVADDTAKINIKSSLLKFGLLSTAKSWTNASGGNSFEYTFTKEGLYPIIIEFKENTGNASLDFSWKKIKTPLNSQM</sequence>
<dbReference type="Gene3D" id="2.60.120.200">
    <property type="match status" value="1"/>
</dbReference>
<proteinExistence type="predicted"/>
<dbReference type="SUPFAM" id="SSF49899">
    <property type="entry name" value="Concanavalin A-like lectins/glucanases"/>
    <property type="match status" value="1"/>
</dbReference>
<dbReference type="Proteomes" id="UP000178964">
    <property type="component" value="Unassembled WGS sequence"/>
</dbReference>
<accession>A0A1F4VP95</accession>
<dbReference type="PROSITE" id="PS51820">
    <property type="entry name" value="PA14"/>
    <property type="match status" value="1"/>
</dbReference>
<comment type="caution">
    <text evidence="2">The sequence shown here is derived from an EMBL/GenBank/DDBJ whole genome shotgun (WGS) entry which is preliminary data.</text>
</comment>
<dbReference type="AlphaFoldDB" id="A0A1F4VP95"/>
<dbReference type="EMBL" id="MEVK01000025">
    <property type="protein sequence ID" value="OGC59001.1"/>
    <property type="molecule type" value="Genomic_DNA"/>
</dbReference>
<dbReference type="InterPro" id="IPR013320">
    <property type="entry name" value="ConA-like_dom_sf"/>
</dbReference>
<reference evidence="2 3" key="1">
    <citation type="journal article" date="2016" name="Nat. Commun.">
        <title>Thousands of microbial genomes shed light on interconnected biogeochemical processes in an aquifer system.</title>
        <authorList>
            <person name="Anantharaman K."/>
            <person name="Brown C.T."/>
            <person name="Hug L.A."/>
            <person name="Sharon I."/>
            <person name="Castelle C.J."/>
            <person name="Probst A.J."/>
            <person name="Thomas B.C."/>
            <person name="Singh A."/>
            <person name="Wilkins M.J."/>
            <person name="Karaoz U."/>
            <person name="Brodie E.L."/>
            <person name="Williams K.H."/>
            <person name="Hubbard S.S."/>
            <person name="Banfield J.F."/>
        </authorList>
    </citation>
    <scope>NUCLEOTIDE SEQUENCE [LARGE SCALE GENOMIC DNA]</scope>
</reference>
<dbReference type="SUPFAM" id="SSF56988">
    <property type="entry name" value="Anthrax protective antigen"/>
    <property type="match status" value="1"/>
</dbReference>